<evidence type="ECO:0000256" key="2">
    <source>
        <dbReference type="ARBA" id="ARBA00008105"/>
    </source>
</evidence>
<evidence type="ECO:0000313" key="9">
    <source>
        <dbReference type="Proteomes" id="UP000230423"/>
    </source>
</evidence>
<proteinExistence type="inferred from homology"/>
<keyword evidence="4" id="KW-0698">rRNA processing</keyword>
<comment type="subcellular location">
    <subcellularLocation>
        <location evidence="1">Nucleus</location>
        <location evidence="1">Nucleolus</location>
    </subcellularLocation>
</comment>
<dbReference type="PANTHER" id="PTHR12838:SF0">
    <property type="entry name" value="U3 SMALL NUCLEOLAR RNA-ASSOCIATED PROTEIN 11-RELATED"/>
    <property type="match status" value="1"/>
</dbReference>
<evidence type="ECO:0000313" key="8">
    <source>
        <dbReference type="EMBL" id="PIO64844.1"/>
    </source>
</evidence>
<dbReference type="Proteomes" id="UP000230423">
    <property type="component" value="Unassembled WGS sequence"/>
</dbReference>
<reference evidence="8 9" key="1">
    <citation type="submission" date="2015-09" db="EMBL/GenBank/DDBJ databases">
        <title>Draft genome of the parasitic nematode Teladorsagia circumcincta isolate WARC Sus (inbred).</title>
        <authorList>
            <person name="Mitreva M."/>
        </authorList>
    </citation>
    <scope>NUCLEOTIDE SEQUENCE [LARGE SCALE GENOMIC DNA]</scope>
    <source>
        <strain evidence="8 9">S</strain>
    </source>
</reference>
<evidence type="ECO:0000256" key="6">
    <source>
        <dbReference type="SAM" id="Coils"/>
    </source>
</evidence>
<evidence type="ECO:0000256" key="7">
    <source>
        <dbReference type="SAM" id="MobiDB-lite"/>
    </source>
</evidence>
<feature type="coiled-coil region" evidence="6">
    <location>
        <begin position="134"/>
        <end position="161"/>
    </location>
</feature>
<keyword evidence="5" id="KW-0539">Nucleus</keyword>
<evidence type="ECO:0000256" key="5">
    <source>
        <dbReference type="ARBA" id="ARBA00023242"/>
    </source>
</evidence>
<accession>A0A2G9U3T3</accession>
<name>A0A2G9U3T3_TELCI</name>
<dbReference type="EMBL" id="KZ349521">
    <property type="protein sequence ID" value="PIO64844.1"/>
    <property type="molecule type" value="Genomic_DNA"/>
</dbReference>
<dbReference type="Pfam" id="PF03998">
    <property type="entry name" value="Utp11"/>
    <property type="match status" value="1"/>
</dbReference>
<feature type="region of interest" description="Disordered" evidence="7">
    <location>
        <begin position="1"/>
        <end position="27"/>
    </location>
</feature>
<dbReference type="AlphaFoldDB" id="A0A2G9U3T3"/>
<dbReference type="InterPro" id="IPR007144">
    <property type="entry name" value="SSU_processome_Utp11"/>
</dbReference>
<dbReference type="GO" id="GO:0006364">
    <property type="term" value="P:rRNA processing"/>
    <property type="evidence" value="ECO:0007669"/>
    <property type="project" value="UniProtKB-KW"/>
</dbReference>
<comment type="similarity">
    <text evidence="2">Belongs to the UTP11 family.</text>
</comment>
<dbReference type="GO" id="GO:0032040">
    <property type="term" value="C:small-subunit processome"/>
    <property type="evidence" value="ECO:0007669"/>
    <property type="project" value="InterPro"/>
</dbReference>
<evidence type="ECO:0000256" key="3">
    <source>
        <dbReference type="ARBA" id="ARBA00020121"/>
    </source>
</evidence>
<sequence>MAIKLDGRHFDKKTKKQEEDSEVQKKLSDVKDLEYVKYKLYAENKKIDELKSELHFADPSCGLGASKHTIFVDDEEEAKSFDPVEYFGTDESVISRKYNRLRKNDLAKKNVIGAQSKEEVKKADRLRRARYSELMKRQQRVKELEVVVAKLELKKNLAQSKGQELQPVMEKPGKVDRAGVWKWTYERKR</sequence>
<organism evidence="8 9">
    <name type="scientific">Teladorsagia circumcincta</name>
    <name type="common">Brown stomach worm</name>
    <name type="synonym">Ostertagia circumcincta</name>
    <dbReference type="NCBI Taxonomy" id="45464"/>
    <lineage>
        <taxon>Eukaryota</taxon>
        <taxon>Metazoa</taxon>
        <taxon>Ecdysozoa</taxon>
        <taxon>Nematoda</taxon>
        <taxon>Chromadorea</taxon>
        <taxon>Rhabditida</taxon>
        <taxon>Rhabditina</taxon>
        <taxon>Rhabditomorpha</taxon>
        <taxon>Strongyloidea</taxon>
        <taxon>Trichostrongylidae</taxon>
        <taxon>Teladorsagia</taxon>
    </lineage>
</organism>
<keyword evidence="6" id="KW-0175">Coiled coil</keyword>
<protein>
    <recommendedName>
        <fullName evidence="3">Probable U3 small nucleolar RNA-associated protein 11</fullName>
    </recommendedName>
</protein>
<dbReference type="PANTHER" id="PTHR12838">
    <property type="entry name" value="U3 SMALL NUCLEOLAR RNA-ASSOCIATED PROTEIN 11"/>
    <property type="match status" value="1"/>
</dbReference>
<dbReference type="OrthoDB" id="29058at2759"/>
<gene>
    <name evidence="8" type="ORF">TELCIR_13510</name>
</gene>
<feature type="compositionally biased region" description="Basic and acidic residues" evidence="7">
    <location>
        <begin position="16"/>
        <end position="27"/>
    </location>
</feature>
<dbReference type="PIRSF" id="PIRSF015952">
    <property type="entry name" value="U3snoRNP11"/>
    <property type="match status" value="1"/>
</dbReference>
<evidence type="ECO:0000256" key="1">
    <source>
        <dbReference type="ARBA" id="ARBA00004604"/>
    </source>
</evidence>
<keyword evidence="9" id="KW-1185">Reference proteome</keyword>
<evidence type="ECO:0000256" key="4">
    <source>
        <dbReference type="ARBA" id="ARBA00022552"/>
    </source>
</evidence>